<feature type="compositionally biased region" description="Polar residues" evidence="1">
    <location>
        <begin position="345"/>
        <end position="367"/>
    </location>
</feature>
<name>A0A6A7C387_9PEZI</name>
<gene>
    <name evidence="2" type="ORF">K470DRAFT_25920</name>
</gene>
<dbReference type="EMBL" id="MU005969">
    <property type="protein sequence ID" value="KAF2861924.1"/>
    <property type="molecule type" value="Genomic_DNA"/>
</dbReference>
<dbReference type="PANTHER" id="PTHR42107:SF1">
    <property type="entry name" value="WHIM1 DOMAIN-CONTAINING PROTEIN"/>
    <property type="match status" value="1"/>
</dbReference>
<evidence type="ECO:0000313" key="3">
    <source>
        <dbReference type="Proteomes" id="UP000799421"/>
    </source>
</evidence>
<proteinExistence type="predicted"/>
<evidence type="ECO:0008006" key="4">
    <source>
        <dbReference type="Google" id="ProtNLM"/>
    </source>
</evidence>
<organism evidence="2 3">
    <name type="scientific">Piedraia hortae CBS 480.64</name>
    <dbReference type="NCBI Taxonomy" id="1314780"/>
    <lineage>
        <taxon>Eukaryota</taxon>
        <taxon>Fungi</taxon>
        <taxon>Dikarya</taxon>
        <taxon>Ascomycota</taxon>
        <taxon>Pezizomycotina</taxon>
        <taxon>Dothideomycetes</taxon>
        <taxon>Dothideomycetidae</taxon>
        <taxon>Capnodiales</taxon>
        <taxon>Piedraiaceae</taxon>
        <taxon>Piedraia</taxon>
    </lineage>
</organism>
<evidence type="ECO:0000256" key="1">
    <source>
        <dbReference type="SAM" id="MobiDB-lite"/>
    </source>
</evidence>
<keyword evidence="3" id="KW-1185">Reference proteome</keyword>
<dbReference type="AlphaFoldDB" id="A0A6A7C387"/>
<protein>
    <recommendedName>
        <fullName evidence="4">WHIM1 domain-containing protein</fullName>
    </recommendedName>
</protein>
<accession>A0A6A7C387</accession>
<feature type="region of interest" description="Disordered" evidence="1">
    <location>
        <begin position="338"/>
        <end position="380"/>
    </location>
</feature>
<dbReference type="Proteomes" id="UP000799421">
    <property type="component" value="Unassembled WGS sequence"/>
</dbReference>
<feature type="region of interest" description="Disordered" evidence="1">
    <location>
        <begin position="405"/>
        <end position="540"/>
    </location>
</feature>
<feature type="region of interest" description="Disordered" evidence="1">
    <location>
        <begin position="32"/>
        <end position="60"/>
    </location>
</feature>
<dbReference type="PANTHER" id="PTHR42107">
    <property type="entry name" value="YALI0D24453P"/>
    <property type="match status" value="1"/>
</dbReference>
<feature type="compositionally biased region" description="Acidic residues" evidence="1">
    <location>
        <begin position="430"/>
        <end position="466"/>
    </location>
</feature>
<evidence type="ECO:0000313" key="2">
    <source>
        <dbReference type="EMBL" id="KAF2861924.1"/>
    </source>
</evidence>
<dbReference type="OrthoDB" id="349045at2759"/>
<reference evidence="2" key="1">
    <citation type="journal article" date="2020" name="Stud. Mycol.">
        <title>101 Dothideomycetes genomes: a test case for predicting lifestyles and emergence of pathogens.</title>
        <authorList>
            <person name="Haridas S."/>
            <person name="Albert R."/>
            <person name="Binder M."/>
            <person name="Bloem J."/>
            <person name="Labutti K."/>
            <person name="Salamov A."/>
            <person name="Andreopoulos B."/>
            <person name="Baker S."/>
            <person name="Barry K."/>
            <person name="Bills G."/>
            <person name="Bluhm B."/>
            <person name="Cannon C."/>
            <person name="Castanera R."/>
            <person name="Culley D."/>
            <person name="Daum C."/>
            <person name="Ezra D."/>
            <person name="Gonzalez J."/>
            <person name="Henrissat B."/>
            <person name="Kuo A."/>
            <person name="Liang C."/>
            <person name="Lipzen A."/>
            <person name="Lutzoni F."/>
            <person name="Magnuson J."/>
            <person name="Mondo S."/>
            <person name="Nolan M."/>
            <person name="Ohm R."/>
            <person name="Pangilinan J."/>
            <person name="Park H.-J."/>
            <person name="Ramirez L."/>
            <person name="Alfaro M."/>
            <person name="Sun H."/>
            <person name="Tritt A."/>
            <person name="Yoshinaga Y."/>
            <person name="Zwiers L.-H."/>
            <person name="Turgeon B."/>
            <person name="Goodwin S."/>
            <person name="Spatafora J."/>
            <person name="Crous P."/>
            <person name="Grigoriev I."/>
        </authorList>
    </citation>
    <scope>NUCLEOTIDE SEQUENCE</scope>
    <source>
        <strain evidence="2">CBS 480.64</strain>
    </source>
</reference>
<sequence length="540" mass="60056">MATDSPDSSPLSSAASDQEMAKLAPIFLRAKSATKIKCPPPKETAARPKRPVTPPREETLADNPDIAVIVMFRSRFDEALPNKLPNFGPQDIEQGIQEEPPSEKIEDFLCALIGLVLNRKKAVERGHYGRALEEAISAQRSAWPSSWQGRSFLYGSRDFNKITPAERLHLLRTLIIWSLSASQAVQAVVKAKYKQARHNSDENQPLSVQPWGSDSHKRRYFLVQGLDDTFFRIYREADRYSGKAQWYSVAGNIDEMKALATKLEHEDGGQQARTLANRMNSAVPTFEASDERIKKREYRQLRKAAFSRPEPGVSIYEGRTRGKRMRYTFDDIDQVSDVGTRRSNRVGSTRSTPTDPGTTYITGSGRASRQPRRGEYGEGLVGLDSDHAEFLELPATMEEEFDAVHHKHATRSGGRVPANSNPRKRKIVEDETSDEEAPDDEWNSQQSEPDEDDEVEADQDMSEDDLDIKPTSLVVKLKVPKTFLAKLQPGQTQTEAPVVDEKEPADPGSQQPGHVAPSCLPPATDSSGIPAVPSNSIPVL</sequence>